<feature type="domain" description="Schlafen AlbA-2" evidence="1">
    <location>
        <begin position="22"/>
        <end position="124"/>
    </location>
</feature>
<dbReference type="Pfam" id="PF04326">
    <property type="entry name" value="SLFN_AlbA_2"/>
    <property type="match status" value="1"/>
</dbReference>
<organism evidence="3 4">
    <name type="scientific">Corynebacterium riegelii</name>
    <dbReference type="NCBI Taxonomy" id="156976"/>
    <lineage>
        <taxon>Bacteria</taxon>
        <taxon>Bacillati</taxon>
        <taxon>Actinomycetota</taxon>
        <taxon>Actinomycetes</taxon>
        <taxon>Mycobacteriales</taxon>
        <taxon>Corynebacteriaceae</taxon>
        <taxon>Corynebacterium</taxon>
    </lineage>
</organism>
<proteinExistence type="predicted"/>
<evidence type="ECO:0000313" key="3">
    <source>
        <dbReference type="EMBL" id="AKV59397.1"/>
    </source>
</evidence>
<dbReference type="Gene3D" id="3.30.565.60">
    <property type="match status" value="1"/>
</dbReference>
<evidence type="ECO:0000313" key="4">
    <source>
        <dbReference type="Proteomes" id="UP000060016"/>
    </source>
</evidence>
<dbReference type="GO" id="GO:0003700">
    <property type="term" value="F:DNA-binding transcription factor activity"/>
    <property type="evidence" value="ECO:0007669"/>
    <property type="project" value="InterPro"/>
</dbReference>
<dbReference type="PATRIC" id="fig|156976.3.peg.1995"/>
<dbReference type="InterPro" id="IPR007421">
    <property type="entry name" value="Schlafen_AlbA_2_dom"/>
</dbReference>
<dbReference type="InterPro" id="IPR000835">
    <property type="entry name" value="HTH_MarR-typ"/>
</dbReference>
<evidence type="ECO:0000259" key="1">
    <source>
        <dbReference type="Pfam" id="PF04326"/>
    </source>
</evidence>
<dbReference type="AlphaFoldDB" id="A0A0K1RD94"/>
<gene>
    <name evidence="3" type="ORF">AK829_09910</name>
</gene>
<dbReference type="SUPFAM" id="SSF46785">
    <property type="entry name" value="Winged helix' DNA-binding domain"/>
    <property type="match status" value="1"/>
</dbReference>
<dbReference type="RefSeq" id="WP_083439827.1">
    <property type="nucleotide sequence ID" value="NZ_CP012342.1"/>
</dbReference>
<dbReference type="InterPro" id="IPR011991">
    <property type="entry name" value="ArsR-like_HTH"/>
</dbReference>
<evidence type="ECO:0000259" key="2">
    <source>
        <dbReference type="Pfam" id="PF12802"/>
    </source>
</evidence>
<sequence length="436" mass="46278">MNSAEIQQLIARGESLSVAFARRVSSAYINERRLIETMACLANADGGTLLIGVDKDGTVSGCYPFHGETTDPAQLAASVFRHTSPSLPVTVSVVRVDGKDVVAVHADAAASPVATKWGVYRTRRLNAQGTPECVGMDPAYLFTRYRDANGMDWALAPAAGASLADVNPDAISTYRAHLQAAHLRQLGDEALLRALGFYNDSAEPLSLGAIALFGHSDALQRFLPYHGLTVADRRVRPGATPKTMRSQAPLALMLDDLSRNADTFGAAYPLVINALLHRDYFMPGPVYVALDQRGVKVTSPGPLPRGVDGTGGVHAPRSMYLTSAIAHTGLTPGAGTGLATLAQDGHAVSFEGSHDQAVVASMQWAPTTRNISEATGNEARVLKMMGRVGDEGASSSTIAEMAGLSKQQAYRALRKLVDQGAIRRTGETRTTLYLPL</sequence>
<dbReference type="EMBL" id="CP012342">
    <property type="protein sequence ID" value="AKV59397.1"/>
    <property type="molecule type" value="Genomic_DNA"/>
</dbReference>
<dbReference type="InterPro" id="IPR038475">
    <property type="entry name" value="RecG_C_sf"/>
</dbReference>
<keyword evidence="4" id="KW-1185">Reference proteome</keyword>
<dbReference type="InterPro" id="IPR038461">
    <property type="entry name" value="Schlafen_AlbA_2_dom_sf"/>
</dbReference>
<dbReference type="Gene3D" id="1.10.10.10">
    <property type="entry name" value="Winged helix-like DNA-binding domain superfamily/Winged helix DNA-binding domain"/>
    <property type="match status" value="1"/>
</dbReference>
<dbReference type="KEGG" id="crie:AK829_09910"/>
<protein>
    <recommendedName>
        <fullName evidence="5">Transcriptional regulator</fullName>
    </recommendedName>
</protein>
<dbReference type="PANTHER" id="PTHR30595:SF6">
    <property type="entry name" value="SCHLAFEN ALBA-2 DOMAIN-CONTAINING PROTEIN"/>
    <property type="match status" value="1"/>
</dbReference>
<dbReference type="InterPro" id="IPR036388">
    <property type="entry name" value="WH-like_DNA-bd_sf"/>
</dbReference>
<reference evidence="3 4" key="1">
    <citation type="submission" date="2015-08" db="EMBL/GenBank/DDBJ databases">
        <authorList>
            <person name="Babu N.S."/>
            <person name="Beckwith C.J."/>
            <person name="Beseler K.G."/>
            <person name="Brison A."/>
            <person name="Carone J.V."/>
            <person name="Caskin T.P."/>
            <person name="Diamond M."/>
            <person name="Durham M.E."/>
            <person name="Foxe J.M."/>
            <person name="Go M."/>
            <person name="Henderson B.A."/>
            <person name="Jones I.B."/>
            <person name="McGettigan J.A."/>
            <person name="Micheletti S.J."/>
            <person name="Nasrallah M.E."/>
            <person name="Ortiz D."/>
            <person name="Piller C.R."/>
            <person name="Privatt S.R."/>
            <person name="Schneider S.L."/>
            <person name="Sharp S."/>
            <person name="Smith T.C."/>
            <person name="Stanton J.D."/>
            <person name="Ullery H.E."/>
            <person name="Wilson R.J."/>
            <person name="Serrano M.G."/>
            <person name="Buck G."/>
            <person name="Lee V."/>
            <person name="Wang Y."/>
            <person name="Carvalho R."/>
            <person name="Voegtly L."/>
            <person name="Shi R."/>
            <person name="Duckworth R."/>
            <person name="Johnson A."/>
            <person name="Loviza R."/>
            <person name="Walstead R."/>
            <person name="Shah Z."/>
            <person name="Kiflezghi M."/>
            <person name="Wade K."/>
            <person name="Ball S.L."/>
            <person name="Bradley K.W."/>
            <person name="Asai D.J."/>
            <person name="Bowman C.A."/>
            <person name="Russell D.A."/>
            <person name="Pope W.H."/>
            <person name="Jacobs-Sera D."/>
            <person name="Hendrix R.W."/>
            <person name="Hatfull G.F."/>
        </authorList>
    </citation>
    <scope>NUCLEOTIDE SEQUENCE [LARGE SCALE GENOMIC DNA]</scope>
    <source>
        <strain evidence="3 4">PUDD_83A45</strain>
    </source>
</reference>
<dbReference type="InterPro" id="IPR036390">
    <property type="entry name" value="WH_DNA-bd_sf"/>
</dbReference>
<evidence type="ECO:0008006" key="5">
    <source>
        <dbReference type="Google" id="ProtNLM"/>
    </source>
</evidence>
<feature type="domain" description="HTH marR-type" evidence="2">
    <location>
        <begin position="375"/>
        <end position="426"/>
    </location>
</feature>
<dbReference type="Pfam" id="PF12802">
    <property type="entry name" value="MarR_2"/>
    <property type="match status" value="1"/>
</dbReference>
<name>A0A0K1RD94_9CORY</name>
<dbReference type="Gene3D" id="3.30.950.30">
    <property type="entry name" value="Schlafen, AAA domain"/>
    <property type="match status" value="1"/>
</dbReference>
<dbReference type="STRING" id="156976.AK829_09910"/>
<dbReference type="CDD" id="cd00090">
    <property type="entry name" value="HTH_ARSR"/>
    <property type="match status" value="1"/>
</dbReference>
<accession>A0A0K1RD94</accession>
<dbReference type="Proteomes" id="UP000060016">
    <property type="component" value="Chromosome"/>
</dbReference>
<dbReference type="PANTHER" id="PTHR30595">
    <property type="entry name" value="GLPR-RELATED TRANSCRIPTIONAL REPRESSOR"/>
    <property type="match status" value="1"/>
</dbReference>